<evidence type="ECO:0000313" key="1">
    <source>
        <dbReference type="EMBL" id="NNH75529.1"/>
    </source>
</evidence>
<accession>A0A849CHP8</accession>
<dbReference type="RefSeq" id="WP_169815194.1">
    <property type="nucleotide sequence ID" value="NZ_JABELX010000023.1"/>
</dbReference>
<organism evidence="1 2">
    <name type="scientific">Nocardia uniformis</name>
    <dbReference type="NCBI Taxonomy" id="53432"/>
    <lineage>
        <taxon>Bacteria</taxon>
        <taxon>Bacillati</taxon>
        <taxon>Actinomycetota</taxon>
        <taxon>Actinomycetes</taxon>
        <taxon>Mycobacteriales</taxon>
        <taxon>Nocardiaceae</taxon>
        <taxon>Nocardia</taxon>
    </lineage>
</organism>
<dbReference type="AlphaFoldDB" id="A0A849CHP8"/>
<gene>
    <name evidence="1" type="ORF">HLB23_37740</name>
</gene>
<proteinExistence type="predicted"/>
<name>A0A849CHP8_9NOCA</name>
<dbReference type="Proteomes" id="UP000586827">
    <property type="component" value="Unassembled WGS sequence"/>
</dbReference>
<protein>
    <submittedName>
        <fullName evidence="1">Uncharacterized protein</fullName>
    </submittedName>
</protein>
<sequence length="55" mass="6476">MADPIPLSPLPLSDAHRESFWRRVGWTPNLPAREREAIEQRWDDETIDLAETFGW</sequence>
<evidence type="ECO:0000313" key="2">
    <source>
        <dbReference type="Proteomes" id="UP000586827"/>
    </source>
</evidence>
<comment type="caution">
    <text evidence="1">The sequence shown here is derived from an EMBL/GenBank/DDBJ whole genome shotgun (WGS) entry which is preliminary data.</text>
</comment>
<dbReference type="EMBL" id="JABELX010000023">
    <property type="protein sequence ID" value="NNH75529.1"/>
    <property type="molecule type" value="Genomic_DNA"/>
</dbReference>
<reference evidence="1 2" key="1">
    <citation type="submission" date="2020-05" db="EMBL/GenBank/DDBJ databases">
        <title>MicrobeNet Type strains.</title>
        <authorList>
            <person name="Nicholson A.C."/>
        </authorList>
    </citation>
    <scope>NUCLEOTIDE SEQUENCE [LARGE SCALE GENOMIC DNA]</scope>
    <source>
        <strain evidence="1 2">JCM 3224</strain>
    </source>
</reference>
<keyword evidence="2" id="KW-1185">Reference proteome</keyword>